<dbReference type="GO" id="GO:0004519">
    <property type="term" value="F:endonuclease activity"/>
    <property type="evidence" value="ECO:0007669"/>
    <property type="project" value="UniProtKB-KW"/>
</dbReference>
<reference evidence="1" key="1">
    <citation type="submission" date="2021-09" db="EMBL/GenBank/DDBJ databases">
        <title>Fulvivirga sp. isolated from coastal sediment.</title>
        <authorList>
            <person name="Yu H."/>
        </authorList>
    </citation>
    <scope>NUCLEOTIDE SEQUENCE</scope>
    <source>
        <strain evidence="1">1062</strain>
    </source>
</reference>
<keyword evidence="1" id="KW-0378">Hydrolase</keyword>
<dbReference type="Proteomes" id="UP001139409">
    <property type="component" value="Unassembled WGS sequence"/>
</dbReference>
<dbReference type="InterPro" id="IPR036691">
    <property type="entry name" value="Endo/exonu/phosph_ase_sf"/>
</dbReference>
<dbReference type="CDD" id="cd10283">
    <property type="entry name" value="MnuA_DNase1-like"/>
    <property type="match status" value="1"/>
</dbReference>
<dbReference type="Gene3D" id="3.60.10.10">
    <property type="entry name" value="Endonuclease/exonuclease/phosphatase"/>
    <property type="match status" value="1"/>
</dbReference>
<sequence>MPFYNTSFLKDNPFVLDRLLSLRQGLYKNIPTRNLRDSLLLASWNIRDFDKKAYGYRGDEPLHYIAEIISHFDLVAVQEVNRDLQALNKVVKLLGGDWKYIFTDTTEGDAGNDERLAFLYDSRKVRFAGLAGEIVIPPLKVNGQTVPSAQIVRTPYLAGFRAGWTDFILTTVHILYGSSSSTDPVRKAEIISLAKFLANRANDKKSWSRNIVMLGDFNIFQRNDEVYQALLEHSTFYIPEELQTIPGSNVPQNKFYDQIAFKGKFKLYDAGVFDFYEHVYRLEDEQHYVADMGDAYHTTSSGNPRENKTLYYKTYWRTHQMSDHLPMWVELGINNTDDYLNSLKG</sequence>
<gene>
    <name evidence="1" type="ORF">LDX50_02825</name>
</gene>
<comment type="caution">
    <text evidence="1">The sequence shown here is derived from an EMBL/GenBank/DDBJ whole genome shotgun (WGS) entry which is preliminary data.</text>
</comment>
<keyword evidence="1" id="KW-0540">Nuclease</keyword>
<organism evidence="1 2">
    <name type="scientific">Fulvivirga sedimenti</name>
    <dbReference type="NCBI Taxonomy" id="2879465"/>
    <lineage>
        <taxon>Bacteria</taxon>
        <taxon>Pseudomonadati</taxon>
        <taxon>Bacteroidota</taxon>
        <taxon>Cytophagia</taxon>
        <taxon>Cytophagales</taxon>
        <taxon>Fulvivirgaceae</taxon>
        <taxon>Fulvivirga</taxon>
    </lineage>
</organism>
<dbReference type="EMBL" id="JAIXNE010000001">
    <property type="protein sequence ID" value="MCA6073781.1"/>
    <property type="molecule type" value="Genomic_DNA"/>
</dbReference>
<proteinExistence type="predicted"/>
<accession>A0A9X1HLY5</accession>
<dbReference type="AlphaFoldDB" id="A0A9X1HLY5"/>
<name>A0A9X1HLY5_9BACT</name>
<protein>
    <submittedName>
        <fullName evidence="1">Endonuclease/exonuclease/phosphatase family protein</fullName>
    </submittedName>
</protein>
<evidence type="ECO:0000313" key="2">
    <source>
        <dbReference type="Proteomes" id="UP001139409"/>
    </source>
</evidence>
<dbReference type="RefSeq" id="WP_225696892.1">
    <property type="nucleotide sequence ID" value="NZ_JAIXNE010000001.1"/>
</dbReference>
<evidence type="ECO:0000313" key="1">
    <source>
        <dbReference type="EMBL" id="MCA6073781.1"/>
    </source>
</evidence>
<dbReference type="SUPFAM" id="SSF56219">
    <property type="entry name" value="DNase I-like"/>
    <property type="match status" value="1"/>
</dbReference>
<keyword evidence="2" id="KW-1185">Reference proteome</keyword>
<keyword evidence="1" id="KW-0255">Endonuclease</keyword>